<evidence type="ECO:0008006" key="3">
    <source>
        <dbReference type="Google" id="ProtNLM"/>
    </source>
</evidence>
<dbReference type="AlphaFoldDB" id="A0ABC7ZQH0"/>
<accession>A0ABC7ZQH0</accession>
<dbReference type="Proteomes" id="UP000025231">
    <property type="component" value="Chromosome"/>
</dbReference>
<name>A0ABC7ZQH0_ECOLR</name>
<protein>
    <recommendedName>
        <fullName evidence="3">Transposase</fullName>
    </recommendedName>
</protein>
<proteinExistence type="predicted"/>
<organism evidence="1 2">
    <name type="scientific">Escherichia coli O145:H28 (strain RM12581)</name>
    <dbReference type="NCBI Taxonomy" id="1248823"/>
    <lineage>
        <taxon>Bacteria</taxon>
        <taxon>Pseudomonadati</taxon>
        <taxon>Pseudomonadota</taxon>
        <taxon>Gammaproteobacteria</taxon>
        <taxon>Enterobacterales</taxon>
        <taxon>Enterobacteriaceae</taxon>
        <taxon>Escherichia</taxon>
    </lineage>
</organism>
<gene>
    <name evidence="1" type="ORF">ECRM12581_7610</name>
</gene>
<dbReference type="EMBL" id="CP007136">
    <property type="protein sequence ID" value="AHY70052.1"/>
    <property type="molecule type" value="Genomic_DNA"/>
</dbReference>
<sequence>MAGANGQMSLKLAIMLRILEINILWQRRRRECGHRKGATGRHLR</sequence>
<reference evidence="1 2" key="1">
    <citation type="journal article" date="2014" name="Genome Announc.">
        <title>Complete Genome Sequences of Two Escherichia coli O145:H28 Outbreak Strains of Food Origin.</title>
        <authorList>
            <person name="Cooper K.K."/>
            <person name="Mandrell R.E."/>
            <person name="Louie J.W."/>
            <person name="Korlach J."/>
            <person name="Clark T.A."/>
            <person name="Parker C.T."/>
            <person name="Huynh S."/>
            <person name="Chain P.S."/>
            <person name="Ahmed S."/>
            <person name="Carter M.Q."/>
        </authorList>
    </citation>
    <scope>NUCLEOTIDE SEQUENCE [LARGE SCALE GENOMIC DNA]</scope>
    <source>
        <strain evidence="1 2">RM12581</strain>
    </source>
</reference>
<evidence type="ECO:0000313" key="1">
    <source>
        <dbReference type="EMBL" id="AHY70052.1"/>
    </source>
</evidence>
<evidence type="ECO:0000313" key="2">
    <source>
        <dbReference type="Proteomes" id="UP000025231"/>
    </source>
</evidence>